<evidence type="ECO:0000313" key="3">
    <source>
        <dbReference type="Proteomes" id="UP000224634"/>
    </source>
</evidence>
<dbReference type="PROSITE" id="PS50404">
    <property type="entry name" value="GST_NTER"/>
    <property type="match status" value="1"/>
</dbReference>
<dbReference type="InterPro" id="IPR004045">
    <property type="entry name" value="Glutathione_S-Trfase_N"/>
</dbReference>
<feature type="domain" description="GST N-terminal" evidence="1">
    <location>
        <begin position="12"/>
        <end position="92"/>
    </location>
</feature>
<evidence type="ECO:0000313" key="2">
    <source>
        <dbReference type="EMBL" id="PGH18902.1"/>
    </source>
</evidence>
<reference evidence="2" key="1">
    <citation type="submission" date="2017-10" db="EMBL/GenBank/DDBJ databases">
        <title>Comparative genomics in systemic dimorphic fungi from Ajellomycetaceae.</title>
        <authorList>
            <person name="Munoz J.F."/>
            <person name="Mcewen J.G."/>
            <person name="Clay O.K."/>
            <person name="Cuomo C.A."/>
        </authorList>
    </citation>
    <scope>NUCLEOTIDE SEQUENCE [LARGE SCALE GENOMIC DNA]</scope>
    <source>
        <strain evidence="2">UAMH7299</strain>
    </source>
</reference>
<sequence length="264" mass="30532">MATSSERKSVGYELIGSYTRYSSWTARVVTLLEYYQISYNAKIYTLAEIKAKKPTQSGLVPALISPSLPPDTEINDSLAICEYLAESHPQLPLWPKDVYLRALACSATAEMHAGFTAIRDMYHSNFIGKYTGDIPMSDAVRREVERILRLWGEVRGKTRESLKVLGQRDEGFFFGEFGIVDSFYWPVLWRFRTYNCPLDTATPEALAWMQKMWNDEKLKLQIADYFKQFENPETQIEGYEDIFKGNPDVEYGRFTRDWVFEVPS</sequence>
<keyword evidence="3" id="KW-1185">Reference proteome</keyword>
<dbReference type="PANTHER" id="PTHR42673">
    <property type="entry name" value="MALEYLACETOACETATE ISOMERASE"/>
    <property type="match status" value="1"/>
</dbReference>
<dbReference type="GO" id="GO:0016034">
    <property type="term" value="F:maleylacetoacetate isomerase activity"/>
    <property type="evidence" value="ECO:0007669"/>
    <property type="project" value="TreeGrafter"/>
</dbReference>
<dbReference type="AlphaFoldDB" id="A0A2B7YDF4"/>
<gene>
    <name evidence="2" type="ORF">AJ80_04320</name>
</gene>
<name>A0A2B7YDF4_POLH7</name>
<dbReference type="GO" id="GO:0006749">
    <property type="term" value="P:glutathione metabolic process"/>
    <property type="evidence" value="ECO:0007669"/>
    <property type="project" value="TreeGrafter"/>
</dbReference>
<dbReference type="PANTHER" id="PTHR42673:SF22">
    <property type="entry name" value="GST N-TERMINAL DOMAIN-CONTAINING PROTEIN"/>
    <property type="match status" value="1"/>
</dbReference>
<dbReference type="GO" id="GO:0004364">
    <property type="term" value="F:glutathione transferase activity"/>
    <property type="evidence" value="ECO:0007669"/>
    <property type="project" value="TreeGrafter"/>
</dbReference>
<dbReference type="GO" id="GO:0006559">
    <property type="term" value="P:L-phenylalanine catabolic process"/>
    <property type="evidence" value="ECO:0007669"/>
    <property type="project" value="TreeGrafter"/>
</dbReference>
<dbReference type="InterPro" id="IPR036249">
    <property type="entry name" value="Thioredoxin-like_sf"/>
</dbReference>
<dbReference type="Gene3D" id="1.20.1050.10">
    <property type="match status" value="1"/>
</dbReference>
<dbReference type="Proteomes" id="UP000224634">
    <property type="component" value="Unassembled WGS sequence"/>
</dbReference>
<proteinExistence type="predicted"/>
<comment type="caution">
    <text evidence="2">The sequence shown here is derived from an EMBL/GenBank/DDBJ whole genome shotgun (WGS) entry which is preliminary data.</text>
</comment>
<dbReference type="OrthoDB" id="249703at2759"/>
<accession>A0A2B7YDF4</accession>
<dbReference type="SUPFAM" id="SSF47616">
    <property type="entry name" value="GST C-terminal domain-like"/>
    <property type="match status" value="1"/>
</dbReference>
<dbReference type="Pfam" id="PF13410">
    <property type="entry name" value="GST_C_2"/>
    <property type="match status" value="1"/>
</dbReference>
<dbReference type="STRING" id="1447883.A0A2B7YDF4"/>
<dbReference type="EMBL" id="PDNA01000054">
    <property type="protein sequence ID" value="PGH18902.1"/>
    <property type="molecule type" value="Genomic_DNA"/>
</dbReference>
<dbReference type="InterPro" id="IPR036282">
    <property type="entry name" value="Glutathione-S-Trfase_C_sf"/>
</dbReference>
<dbReference type="CDD" id="cd03194">
    <property type="entry name" value="GST_C_3"/>
    <property type="match status" value="1"/>
</dbReference>
<evidence type="ECO:0000259" key="1">
    <source>
        <dbReference type="PROSITE" id="PS50404"/>
    </source>
</evidence>
<dbReference type="SUPFAM" id="SSF52833">
    <property type="entry name" value="Thioredoxin-like"/>
    <property type="match status" value="1"/>
</dbReference>
<dbReference type="Gene3D" id="3.40.30.10">
    <property type="entry name" value="Glutaredoxin"/>
    <property type="match status" value="1"/>
</dbReference>
<protein>
    <recommendedName>
        <fullName evidence="1">GST N-terminal domain-containing protein</fullName>
    </recommendedName>
</protein>
<organism evidence="2 3">
    <name type="scientific">Polytolypa hystricis (strain UAMH7299)</name>
    <dbReference type="NCBI Taxonomy" id="1447883"/>
    <lineage>
        <taxon>Eukaryota</taxon>
        <taxon>Fungi</taxon>
        <taxon>Dikarya</taxon>
        <taxon>Ascomycota</taxon>
        <taxon>Pezizomycotina</taxon>
        <taxon>Eurotiomycetes</taxon>
        <taxon>Eurotiomycetidae</taxon>
        <taxon>Onygenales</taxon>
        <taxon>Onygenales incertae sedis</taxon>
        <taxon>Polytolypa</taxon>
    </lineage>
</organism>
<dbReference type="Pfam" id="PF13409">
    <property type="entry name" value="GST_N_2"/>
    <property type="match status" value="1"/>
</dbReference>